<dbReference type="AlphaFoldDB" id="A0A9N8HSK0"/>
<organism evidence="2 3">
    <name type="scientific">Seminavis robusta</name>
    <dbReference type="NCBI Taxonomy" id="568900"/>
    <lineage>
        <taxon>Eukaryota</taxon>
        <taxon>Sar</taxon>
        <taxon>Stramenopiles</taxon>
        <taxon>Ochrophyta</taxon>
        <taxon>Bacillariophyta</taxon>
        <taxon>Bacillariophyceae</taxon>
        <taxon>Bacillariophycidae</taxon>
        <taxon>Naviculales</taxon>
        <taxon>Naviculaceae</taxon>
        <taxon>Seminavis</taxon>
    </lineage>
</organism>
<name>A0A9N8HSK0_9STRA</name>
<protein>
    <submittedName>
        <fullName evidence="2">Uncharacterized protein</fullName>
    </submittedName>
</protein>
<keyword evidence="3" id="KW-1185">Reference proteome</keyword>
<feature type="region of interest" description="Disordered" evidence="1">
    <location>
        <begin position="156"/>
        <end position="209"/>
    </location>
</feature>
<dbReference type="EMBL" id="CAICTM010001531">
    <property type="protein sequence ID" value="CAB9524396.1"/>
    <property type="molecule type" value="Genomic_DNA"/>
</dbReference>
<feature type="compositionally biased region" description="Acidic residues" evidence="1">
    <location>
        <begin position="308"/>
        <end position="329"/>
    </location>
</feature>
<feature type="compositionally biased region" description="Polar residues" evidence="1">
    <location>
        <begin position="198"/>
        <end position="209"/>
    </location>
</feature>
<gene>
    <name evidence="2" type="ORF">SEMRO_1533_G280280.1</name>
</gene>
<evidence type="ECO:0000313" key="3">
    <source>
        <dbReference type="Proteomes" id="UP001153069"/>
    </source>
</evidence>
<proteinExistence type="predicted"/>
<evidence type="ECO:0000256" key="1">
    <source>
        <dbReference type="SAM" id="MobiDB-lite"/>
    </source>
</evidence>
<feature type="compositionally biased region" description="Polar residues" evidence="1">
    <location>
        <begin position="156"/>
        <end position="167"/>
    </location>
</feature>
<comment type="caution">
    <text evidence="2">The sequence shown here is derived from an EMBL/GenBank/DDBJ whole genome shotgun (WGS) entry which is preliminary data.</text>
</comment>
<sequence>MGRGKNSSSLRAMKKMKTAFDAVVAAGDLPAPTPSSTSIINKVTSPAQKKIMTKMNNIAKNNLKSQDMKHLVKALDLDISDSLVDYVTETTTGLTRRDKLRRKYASKTVVKYAESVQTLRKCQTSIQQTRDDIIRCETDMVFMGLKQKLVETSAQYNSQQQESNDNDAQTTTAAATNRKDSGCLVKMDDDDDSIESAYDTSNEANMSSDTILVSNTSETGTHGESALATAQNVTTATATDAAVNLPDVSRPAEAKVLAAMVETKLLDIKKLPEPKEVEESDTEDETLSSICSPDTDAYITAEEGGFLTDDDDFVSEEEADDEEEEDADDDHSFTFDGSKPFIDGFFSSMGEQMASFFQSGTLAPTIQVESRKDHKRIRKIMIQKLLSQPELQRQMNASPLMTELKTMYMQKANSSSVCTNTRGCRCDSHKDVHEAVLETMVACFLHHFVGVEGVPLIDSQGAFITYYASRNNGNQKAFENA</sequence>
<evidence type="ECO:0000313" key="2">
    <source>
        <dbReference type="EMBL" id="CAB9524396.1"/>
    </source>
</evidence>
<feature type="region of interest" description="Disordered" evidence="1">
    <location>
        <begin position="307"/>
        <end position="334"/>
    </location>
</feature>
<feature type="region of interest" description="Disordered" evidence="1">
    <location>
        <begin position="272"/>
        <end position="291"/>
    </location>
</feature>
<reference evidence="2" key="1">
    <citation type="submission" date="2020-06" db="EMBL/GenBank/DDBJ databases">
        <authorList>
            <consortium name="Plant Systems Biology data submission"/>
        </authorList>
    </citation>
    <scope>NUCLEOTIDE SEQUENCE</scope>
    <source>
        <strain evidence="2">D6</strain>
    </source>
</reference>
<dbReference type="Proteomes" id="UP001153069">
    <property type="component" value="Unassembled WGS sequence"/>
</dbReference>
<accession>A0A9N8HSK0</accession>